<feature type="binding site" evidence="6">
    <location>
        <position position="234"/>
    </location>
    <ligand>
        <name>AMP</name>
        <dbReference type="ChEBI" id="CHEBI:456215"/>
    </ligand>
</feature>
<protein>
    <recommendedName>
        <fullName evidence="6">ADP-dependent (S)-NAD(P)H-hydrate dehydratase</fullName>
        <ecNumber evidence="6">4.2.1.136</ecNumber>
    </recommendedName>
    <alternativeName>
        <fullName evidence="6">ADP-dependent NAD(P)HX dehydratase</fullName>
    </alternativeName>
</protein>
<comment type="function">
    <text evidence="6">Catalyzes the dehydration of the S-form of NAD(P)HX at the expense of ADP, which is converted to AMP. Together with NAD(P)HX epimerase, which catalyzes the epimerization of the S- and R-forms, the enzyme allows the repair of both epimers of NAD(P)HX, a damaged form of NAD(P)H that is a result of enzymatic or heat-dependent hydration.</text>
</comment>
<keyword evidence="2 6" id="KW-0067">ATP-binding</keyword>
<evidence type="ECO:0000259" key="7">
    <source>
        <dbReference type="PROSITE" id="PS51383"/>
    </source>
</evidence>
<keyword evidence="3 6" id="KW-0521">NADP</keyword>
<comment type="catalytic activity">
    <reaction evidence="6">
        <text>(6S)-NADHX + ADP = AMP + phosphate + NADH + H(+)</text>
        <dbReference type="Rhea" id="RHEA:32223"/>
        <dbReference type="ChEBI" id="CHEBI:15378"/>
        <dbReference type="ChEBI" id="CHEBI:43474"/>
        <dbReference type="ChEBI" id="CHEBI:57945"/>
        <dbReference type="ChEBI" id="CHEBI:64074"/>
        <dbReference type="ChEBI" id="CHEBI:456215"/>
        <dbReference type="ChEBI" id="CHEBI:456216"/>
        <dbReference type="EC" id="4.2.1.136"/>
    </reaction>
</comment>
<dbReference type="InterPro" id="IPR029056">
    <property type="entry name" value="Ribokinase-like"/>
</dbReference>
<comment type="caution">
    <text evidence="8">The sequence shown here is derived from an EMBL/GenBank/DDBJ whole genome shotgun (WGS) entry which is preliminary data.</text>
</comment>
<evidence type="ECO:0000256" key="6">
    <source>
        <dbReference type="HAMAP-Rule" id="MF_01965"/>
    </source>
</evidence>
<dbReference type="PANTHER" id="PTHR12592:SF0">
    <property type="entry name" value="ATP-DEPENDENT (S)-NAD(P)H-HYDRATE DEHYDRATASE"/>
    <property type="match status" value="1"/>
</dbReference>
<evidence type="ECO:0000256" key="1">
    <source>
        <dbReference type="ARBA" id="ARBA00022741"/>
    </source>
</evidence>
<dbReference type="PROSITE" id="PS01050">
    <property type="entry name" value="YJEF_C_2"/>
    <property type="match status" value="1"/>
</dbReference>
<comment type="subunit">
    <text evidence="6">Homotetramer.</text>
</comment>
<keyword evidence="8" id="KW-0418">Kinase</keyword>
<dbReference type="GO" id="GO:0110051">
    <property type="term" value="P:metabolite repair"/>
    <property type="evidence" value="ECO:0007669"/>
    <property type="project" value="TreeGrafter"/>
</dbReference>
<evidence type="ECO:0000313" key="8">
    <source>
        <dbReference type="EMBL" id="MBB4616014.1"/>
    </source>
</evidence>
<proteinExistence type="inferred from homology"/>
<dbReference type="AlphaFoldDB" id="A0A7W7AFD7"/>
<dbReference type="GO" id="GO:0052855">
    <property type="term" value="F:ADP-dependent NAD(P)H-hydrate dehydratase activity"/>
    <property type="evidence" value="ECO:0007669"/>
    <property type="project" value="UniProtKB-UniRule"/>
</dbReference>
<feature type="domain" description="YjeF C-terminal" evidence="7">
    <location>
        <begin position="10"/>
        <end position="293"/>
    </location>
</feature>
<dbReference type="GO" id="GO:0016301">
    <property type="term" value="F:kinase activity"/>
    <property type="evidence" value="ECO:0007669"/>
    <property type="project" value="UniProtKB-KW"/>
</dbReference>
<accession>A0A7W7AFD7</accession>
<dbReference type="CDD" id="cd01171">
    <property type="entry name" value="YXKO-related"/>
    <property type="match status" value="1"/>
</dbReference>
<feature type="binding site" evidence="6">
    <location>
        <position position="45"/>
    </location>
    <ligand>
        <name>(6S)-NADPHX</name>
        <dbReference type="ChEBI" id="CHEBI:64076"/>
    </ligand>
</feature>
<dbReference type="HAMAP" id="MF_01965">
    <property type="entry name" value="NADHX_dehydratase"/>
    <property type="match status" value="1"/>
</dbReference>
<comment type="similarity">
    <text evidence="6">Belongs to the NnrD/CARKD family.</text>
</comment>
<dbReference type="PROSITE" id="PS51383">
    <property type="entry name" value="YJEF_C_3"/>
    <property type="match status" value="1"/>
</dbReference>
<dbReference type="GO" id="GO:0052856">
    <property type="term" value="F:NAD(P)HX epimerase activity"/>
    <property type="evidence" value="ECO:0007669"/>
    <property type="project" value="TreeGrafter"/>
</dbReference>
<name>A0A7W7AFD7_9SPHN</name>
<feature type="binding site" evidence="6">
    <location>
        <position position="235"/>
    </location>
    <ligand>
        <name>(6S)-NADPHX</name>
        <dbReference type="ChEBI" id="CHEBI:64076"/>
    </ligand>
</feature>
<evidence type="ECO:0000256" key="4">
    <source>
        <dbReference type="ARBA" id="ARBA00023027"/>
    </source>
</evidence>
<dbReference type="Proteomes" id="UP000574769">
    <property type="component" value="Unassembled WGS sequence"/>
</dbReference>
<dbReference type="PANTHER" id="PTHR12592">
    <property type="entry name" value="ATP-DEPENDENT (S)-NAD(P)H-HYDRATE DEHYDRATASE FAMILY MEMBER"/>
    <property type="match status" value="1"/>
</dbReference>
<keyword evidence="4 6" id="KW-0520">NAD</keyword>
<keyword evidence="8" id="KW-0808">Transferase</keyword>
<keyword evidence="9" id="KW-1185">Reference proteome</keyword>
<dbReference type="NCBIfam" id="TIGR00196">
    <property type="entry name" value="yjeF_cterm"/>
    <property type="match status" value="1"/>
</dbReference>
<dbReference type="RefSeq" id="WP_184110591.1">
    <property type="nucleotide sequence ID" value="NZ_JACHNY010000001.1"/>
</dbReference>
<evidence type="ECO:0000256" key="2">
    <source>
        <dbReference type="ARBA" id="ARBA00022840"/>
    </source>
</evidence>
<feature type="binding site" evidence="6">
    <location>
        <position position="168"/>
    </location>
    <ligand>
        <name>(6S)-NADPHX</name>
        <dbReference type="ChEBI" id="CHEBI:64076"/>
    </ligand>
</feature>
<evidence type="ECO:0000256" key="5">
    <source>
        <dbReference type="ARBA" id="ARBA00023239"/>
    </source>
</evidence>
<comment type="cofactor">
    <cofactor evidence="6">
        <name>Mg(2+)</name>
        <dbReference type="ChEBI" id="CHEBI:18420"/>
    </cofactor>
</comment>
<dbReference type="GO" id="GO:0046496">
    <property type="term" value="P:nicotinamide nucleotide metabolic process"/>
    <property type="evidence" value="ECO:0007669"/>
    <property type="project" value="UniProtKB-UniRule"/>
</dbReference>
<feature type="binding site" evidence="6">
    <location>
        <begin position="205"/>
        <end position="209"/>
    </location>
    <ligand>
        <name>AMP</name>
        <dbReference type="ChEBI" id="CHEBI:456215"/>
    </ligand>
</feature>
<organism evidence="8 9">
    <name type="scientific">Sphingomonas abaci</name>
    <dbReference type="NCBI Taxonomy" id="237611"/>
    <lineage>
        <taxon>Bacteria</taxon>
        <taxon>Pseudomonadati</taxon>
        <taxon>Pseudomonadota</taxon>
        <taxon>Alphaproteobacteria</taxon>
        <taxon>Sphingomonadales</taxon>
        <taxon>Sphingomonadaceae</taxon>
        <taxon>Sphingomonas</taxon>
    </lineage>
</organism>
<reference evidence="8 9" key="1">
    <citation type="submission" date="2020-08" db="EMBL/GenBank/DDBJ databases">
        <title>Genomic Encyclopedia of Type Strains, Phase IV (KMG-IV): sequencing the most valuable type-strain genomes for metagenomic binning, comparative biology and taxonomic classification.</title>
        <authorList>
            <person name="Goeker M."/>
        </authorList>
    </citation>
    <scope>NUCLEOTIDE SEQUENCE [LARGE SCALE GENOMIC DNA]</scope>
    <source>
        <strain evidence="8 9">DSM 15867</strain>
    </source>
</reference>
<dbReference type="Pfam" id="PF01256">
    <property type="entry name" value="Carb_kinase"/>
    <property type="match status" value="1"/>
</dbReference>
<evidence type="ECO:0000313" key="9">
    <source>
        <dbReference type="Proteomes" id="UP000574769"/>
    </source>
</evidence>
<dbReference type="EMBL" id="JACHNY010000001">
    <property type="protein sequence ID" value="MBB4616014.1"/>
    <property type="molecule type" value="Genomic_DNA"/>
</dbReference>
<keyword evidence="1 6" id="KW-0547">Nucleotide-binding</keyword>
<feature type="binding site" evidence="6">
    <location>
        <position position="115"/>
    </location>
    <ligand>
        <name>(6S)-NADPHX</name>
        <dbReference type="ChEBI" id="CHEBI:64076"/>
    </ligand>
</feature>
<dbReference type="SUPFAM" id="SSF53613">
    <property type="entry name" value="Ribokinase-like"/>
    <property type="match status" value="1"/>
</dbReference>
<evidence type="ECO:0000256" key="3">
    <source>
        <dbReference type="ARBA" id="ARBA00022857"/>
    </source>
</evidence>
<sequence>MSDDLIPIDSGWIAANPLPVHGPGTTKNSRGRVLVIGGSRRVPGALRLTGEAALRVGAGKVQLATIEAAALGLGLLVPEAAVIALPENGHGEIGAVDTQLDRLLQSCDTVVLGPGIGDPDVAAALLGVVLRTRRDDLTVVVDAMAIGCLKTVRDGVDAFAGRIVLTPHHGEMAMLCGLGEDEIEDDPRSVAADVAHAHRAVVALKGSDTFIAAPDGMSLHYGGGGAGLATGGSGDVLAGAIAGLLSRGATPVVATGWGVWLHGQSGRRLATSSGPIGFLARQLPWEFPHLLPQ</sequence>
<comment type="catalytic activity">
    <reaction evidence="6">
        <text>(6S)-NADPHX + ADP = AMP + phosphate + NADPH + H(+)</text>
        <dbReference type="Rhea" id="RHEA:32235"/>
        <dbReference type="ChEBI" id="CHEBI:15378"/>
        <dbReference type="ChEBI" id="CHEBI:43474"/>
        <dbReference type="ChEBI" id="CHEBI:57783"/>
        <dbReference type="ChEBI" id="CHEBI:64076"/>
        <dbReference type="ChEBI" id="CHEBI:456215"/>
        <dbReference type="ChEBI" id="CHEBI:456216"/>
        <dbReference type="EC" id="4.2.1.136"/>
    </reaction>
</comment>
<keyword evidence="5 6" id="KW-0456">Lyase</keyword>
<dbReference type="Gene3D" id="3.40.1190.20">
    <property type="match status" value="1"/>
</dbReference>
<dbReference type="InterPro" id="IPR000631">
    <property type="entry name" value="CARKD"/>
</dbReference>
<dbReference type="InterPro" id="IPR017953">
    <property type="entry name" value="Carbohydrate_kinase_pred_CS"/>
</dbReference>
<dbReference type="EC" id="4.2.1.136" evidence="6"/>
<gene>
    <name evidence="6" type="primary">nnrD</name>
    <name evidence="8" type="ORF">GGQ96_000120</name>
</gene>
<dbReference type="GO" id="GO:0005524">
    <property type="term" value="F:ATP binding"/>
    <property type="evidence" value="ECO:0007669"/>
    <property type="project" value="UniProtKB-KW"/>
</dbReference>